<comment type="similarity">
    <text evidence="1">Belongs to the replication factor A protein 1 family.</text>
</comment>
<dbReference type="InterPro" id="IPR003871">
    <property type="entry name" value="RFA1B/D_OB_1st"/>
</dbReference>
<dbReference type="Gene3D" id="2.40.50.140">
    <property type="entry name" value="Nucleic acid-binding proteins"/>
    <property type="match status" value="5"/>
</dbReference>
<dbReference type="GO" id="GO:0008270">
    <property type="term" value="F:zinc ion binding"/>
    <property type="evidence" value="ECO:0007669"/>
    <property type="project" value="UniProtKB-KW"/>
</dbReference>
<evidence type="ECO:0000256" key="5">
    <source>
        <dbReference type="ARBA" id="ARBA00023125"/>
    </source>
</evidence>
<comment type="caution">
    <text evidence="8">The sequence shown here is derived from an EMBL/GenBank/DDBJ whole genome shotgun (WGS) entry which is preliminary data.</text>
</comment>
<evidence type="ECO:0000256" key="2">
    <source>
        <dbReference type="ARBA" id="ARBA00022723"/>
    </source>
</evidence>
<dbReference type="CDD" id="cd04480">
    <property type="entry name" value="RPA1_DBD_A_like"/>
    <property type="match status" value="1"/>
</dbReference>
<keyword evidence="2" id="KW-0479">Metal-binding</keyword>
<protein>
    <submittedName>
        <fullName evidence="8">Uncharacterized protein</fullName>
    </submittedName>
</protein>
<dbReference type="OrthoDB" id="1750540at2759"/>
<dbReference type="SUPFAM" id="SSF50249">
    <property type="entry name" value="Nucleic acid-binding proteins"/>
    <property type="match status" value="5"/>
</dbReference>
<dbReference type="InterPro" id="IPR012340">
    <property type="entry name" value="NA-bd_OB-fold"/>
</dbReference>
<dbReference type="Proteomes" id="UP000886595">
    <property type="component" value="Unassembled WGS sequence"/>
</dbReference>
<evidence type="ECO:0000259" key="7">
    <source>
        <dbReference type="Pfam" id="PF08646"/>
    </source>
</evidence>
<evidence type="ECO:0000313" key="8">
    <source>
        <dbReference type="EMBL" id="KAG2310994.1"/>
    </source>
</evidence>
<evidence type="ECO:0000256" key="4">
    <source>
        <dbReference type="ARBA" id="ARBA00022833"/>
    </source>
</evidence>
<dbReference type="AlphaFoldDB" id="A0A8X7VGJ4"/>
<sequence length="895" mass="100129">MAGFNSIAELKPFKFMWKIKVKIIRLWKQYSAGGGLTIEMVLVDNMGDKIHATVKQELASQFEQRLTQGASKILINFSLNHSCGSYRTTNHAYKIGFLSTTRVKVCEDLPKELSGLQPVKFGDLLDGSLNTDFLVDIIGQVVEVSPVEVVAVNGKETQKISLELRNTEDERLPIVLWGNFANDVNEAIQQRSGGESIICVLRFGKIKIWKDDCSVSNAYNVSDVSLNPNMAEVAEFVSMLPKDDLPLAIMQSKAQTIASGLSEKEDFFVNTQRKTIAELLESSQVERCIVMCTISAIECDMGWYYLSCKVCSKKVIPVLNENSDDEDNDTPFAHTYYCVKCKVTNPKLVPRYKLHLFVLDNTGNSKLMLFDNLAVQLINLPCLDLAGSKCEEIQEVGDLPLPISNLVGKTYLFKVAIEKENYLYKHDTYKVLKIITNEDLISEFDPTHVSADSLNNRCAPEHSILSDAPEGSLMISGGSSLRSESLELTPAKRGGASLFNLEEADIIGQIVEVSNVEIVSLNGKDTEKLSCELRNERDVRISLVVWGKLALDLGKAIQLFRDKTLICVVTFGKIKVWKDERSVCNAYNVTTIAINPSMNEVADFLSKLPRDNLSLSYVDSKPLSMVSMVSEEEEFFVQTAYKTISEVERCFLMCTIAAFDIDLGSYYMICKVCGTKVGTFLNNHHGEGTYELDVRFMAYCTKCRILNPKVITRYRFHMVVLDNTGHTKLLVLDNIALQLLHQPCLHHSTHSTSEEPNALRSAMTNLVGKTYLFKIIIDSNNYLDKDDIFKVLKIITRPYMINEFDVSSYPKGLPNTFCPEYCNVSKYDINISYGEIQGSLMLSGGSNLRSESLELTPAKRKGASLLNLEEAGDHNSVTKMMCIPKMKKVKVDKSG</sequence>
<evidence type="ECO:0000259" key="6">
    <source>
        <dbReference type="Pfam" id="PF02721"/>
    </source>
</evidence>
<reference evidence="8 9" key="1">
    <citation type="submission" date="2020-02" db="EMBL/GenBank/DDBJ databases">
        <authorList>
            <person name="Ma Q."/>
            <person name="Huang Y."/>
            <person name="Song X."/>
            <person name="Pei D."/>
        </authorList>
    </citation>
    <scope>NUCLEOTIDE SEQUENCE [LARGE SCALE GENOMIC DNA]</scope>
    <source>
        <strain evidence="8">Sxm20200214</strain>
        <tissue evidence="8">Leaf</tissue>
    </source>
</reference>
<name>A0A8X7VGJ4_BRACI</name>
<keyword evidence="9" id="KW-1185">Reference proteome</keyword>
<feature type="domain" description="Replication factor A C-terminal" evidence="7">
    <location>
        <begin position="290"/>
        <end position="423"/>
    </location>
</feature>
<feature type="domain" description="Replication protein A 70 kDa DNA-binding subunit B/D first OB fold" evidence="6">
    <location>
        <begin position="3"/>
        <end position="105"/>
    </location>
</feature>
<keyword evidence="4" id="KW-0862">Zinc</keyword>
<keyword evidence="3" id="KW-0863">Zinc-finger</keyword>
<proteinExistence type="inferred from homology"/>
<dbReference type="Pfam" id="PF02721">
    <property type="entry name" value="DUF223"/>
    <property type="match status" value="1"/>
</dbReference>
<dbReference type="PANTHER" id="PTHR47165:SF4">
    <property type="entry name" value="OS03G0429900 PROTEIN"/>
    <property type="match status" value="1"/>
</dbReference>
<evidence type="ECO:0000313" key="9">
    <source>
        <dbReference type="Proteomes" id="UP000886595"/>
    </source>
</evidence>
<dbReference type="CDD" id="cd04481">
    <property type="entry name" value="RPA1_DBD_B_like"/>
    <property type="match status" value="2"/>
</dbReference>
<gene>
    <name evidence="8" type="ORF">Bca52824_022551</name>
</gene>
<dbReference type="EMBL" id="JAAMPC010000005">
    <property type="protein sequence ID" value="KAG2310994.1"/>
    <property type="molecule type" value="Genomic_DNA"/>
</dbReference>
<evidence type="ECO:0000256" key="3">
    <source>
        <dbReference type="ARBA" id="ARBA00022771"/>
    </source>
</evidence>
<dbReference type="GO" id="GO:0003677">
    <property type="term" value="F:DNA binding"/>
    <property type="evidence" value="ECO:0007669"/>
    <property type="project" value="UniProtKB-KW"/>
</dbReference>
<dbReference type="Pfam" id="PF08646">
    <property type="entry name" value="Rep_fac-A_C"/>
    <property type="match status" value="1"/>
</dbReference>
<organism evidence="8 9">
    <name type="scientific">Brassica carinata</name>
    <name type="common">Ethiopian mustard</name>
    <name type="synonym">Abyssinian cabbage</name>
    <dbReference type="NCBI Taxonomy" id="52824"/>
    <lineage>
        <taxon>Eukaryota</taxon>
        <taxon>Viridiplantae</taxon>
        <taxon>Streptophyta</taxon>
        <taxon>Embryophyta</taxon>
        <taxon>Tracheophyta</taxon>
        <taxon>Spermatophyta</taxon>
        <taxon>Magnoliopsida</taxon>
        <taxon>eudicotyledons</taxon>
        <taxon>Gunneridae</taxon>
        <taxon>Pentapetalae</taxon>
        <taxon>rosids</taxon>
        <taxon>malvids</taxon>
        <taxon>Brassicales</taxon>
        <taxon>Brassicaceae</taxon>
        <taxon>Brassiceae</taxon>
        <taxon>Brassica</taxon>
    </lineage>
</organism>
<dbReference type="InterPro" id="IPR013955">
    <property type="entry name" value="Rep_factor-A_C"/>
</dbReference>
<keyword evidence="5" id="KW-0238">DNA-binding</keyword>
<dbReference type="InterPro" id="IPR047192">
    <property type="entry name" value="Euk_RPA1_DBD_C"/>
</dbReference>
<dbReference type="PANTHER" id="PTHR47165">
    <property type="entry name" value="OS03G0429900 PROTEIN"/>
    <property type="match status" value="1"/>
</dbReference>
<evidence type="ECO:0000256" key="1">
    <source>
        <dbReference type="ARBA" id="ARBA00005690"/>
    </source>
</evidence>
<accession>A0A8X7VGJ4</accession>
<dbReference type="CDD" id="cd04476">
    <property type="entry name" value="RPA1_DBD_C"/>
    <property type="match status" value="2"/>
</dbReference>